<accession>A0A653BT63</accession>
<dbReference type="Proteomes" id="UP000410492">
    <property type="component" value="Unassembled WGS sequence"/>
</dbReference>
<dbReference type="AlphaFoldDB" id="A0A653BT63"/>
<evidence type="ECO:0000313" key="1">
    <source>
        <dbReference type="EMBL" id="VEN38700.1"/>
    </source>
</evidence>
<organism evidence="1 2">
    <name type="scientific">Callosobruchus maculatus</name>
    <name type="common">Southern cowpea weevil</name>
    <name type="synonym">Pulse bruchid</name>
    <dbReference type="NCBI Taxonomy" id="64391"/>
    <lineage>
        <taxon>Eukaryota</taxon>
        <taxon>Metazoa</taxon>
        <taxon>Ecdysozoa</taxon>
        <taxon>Arthropoda</taxon>
        <taxon>Hexapoda</taxon>
        <taxon>Insecta</taxon>
        <taxon>Pterygota</taxon>
        <taxon>Neoptera</taxon>
        <taxon>Endopterygota</taxon>
        <taxon>Coleoptera</taxon>
        <taxon>Polyphaga</taxon>
        <taxon>Cucujiformia</taxon>
        <taxon>Chrysomeloidea</taxon>
        <taxon>Chrysomelidae</taxon>
        <taxon>Bruchinae</taxon>
        <taxon>Bruchini</taxon>
        <taxon>Callosobruchus</taxon>
    </lineage>
</organism>
<dbReference type="EMBL" id="CAACVG010004829">
    <property type="protein sequence ID" value="VEN38700.1"/>
    <property type="molecule type" value="Genomic_DNA"/>
</dbReference>
<keyword evidence="2" id="KW-1185">Reference proteome</keyword>
<protein>
    <submittedName>
        <fullName evidence="1">Uncharacterized protein</fullName>
    </submittedName>
</protein>
<proteinExistence type="predicted"/>
<gene>
    <name evidence="1" type="ORF">CALMAC_LOCUS3497</name>
</gene>
<reference evidence="1 2" key="1">
    <citation type="submission" date="2019-01" db="EMBL/GenBank/DDBJ databases">
        <authorList>
            <person name="Sayadi A."/>
        </authorList>
    </citation>
    <scope>NUCLEOTIDE SEQUENCE [LARGE SCALE GENOMIC DNA]</scope>
</reference>
<evidence type="ECO:0000313" key="2">
    <source>
        <dbReference type="Proteomes" id="UP000410492"/>
    </source>
</evidence>
<name>A0A653BT63_CALMS</name>
<sequence>MPIEQPPAFYGHPVPSYPQLFYLPSQLPLSIGGALLYPPGVQQQYTLYSPLQQYKRLLLLPGQTPAIAVPSTARGLQYENTLRGVGGSTSESSPKRIVCYIEGIASYRREPFASTHQI</sequence>